<keyword evidence="2" id="KW-0175">Coiled coil</keyword>
<dbReference type="InterPro" id="IPR056327">
    <property type="entry name" value="ARMC9_CTLH-like_dom"/>
</dbReference>
<dbReference type="PROSITE" id="PS50176">
    <property type="entry name" value="ARM_REPEAT"/>
    <property type="match status" value="1"/>
</dbReference>
<feature type="compositionally biased region" description="Polar residues" evidence="3">
    <location>
        <begin position="722"/>
        <end position="755"/>
    </location>
</feature>
<evidence type="ECO:0000256" key="2">
    <source>
        <dbReference type="SAM" id="Coils"/>
    </source>
</evidence>
<sequence>MSKYQPPTKKKVTKQSVPQQSKKQEQQPEQMYIETILDPTQESIISLIQEYLVRYQLLNTLDTLSKELASGQMGAETYHLDSELLEYFDKGQYEMFFMLWNKYLPYNLRMKDEDAKKLEFYIQIYFLIYEIHPKTGKKGGVISKPALHYFKTYLDTKGQELSKTTEFLPYYALAYVQRPQEHPTYKHFFTNQWIIETKGKLVKLTNELLNREQLTVMEQMYQNFTEQEPKKVNLTQSNQNYTTQLGMNNQELLAVIQDYNLKYNQMQKKFKDYIEQSKQTMIEAQQKWYQLNKEVTDIANQLNKMLEDSRRGKQVPQDLLDEQLKKLAKLSQFFSTSVEEIISQSQDISMYDKASIFENDLSISPIPQHSQQQHFNFNQPQIPYVQLNYQKIKSVFQDSQSEPGFICRILQALRFRITTAKGARVRREILIQYAQFDILGCTPGNTTVLQRLLVDAPNSVKEYTLRLTNAMASDYQGRSYLMASFTLIKTLIDILKKEKDDSLVRRNALGALQKLSLRRKPQVVMIENDVIKWIVRTLENEKESLSEYSYEYATALFMNLSMRDQGKQKCVEFKKEVLKVLNDLLEHDNMQVRTFVNGTLYSLFSISQMREQAQALGMKERLVLLMQNSDDRFIKQIQYILEQINKVGPDELEPDEDNDVDDIDDIDDSEDTIEEEDAEDALKAKDGELVGEELLNAHFSLSHQEAIQQNTMTRSIIMQENQNKKAMTPKSSQQQPFRPTTPVISASQLQKSQLPSEMKPRPKIARTPVGQDRPPVNFDQSEQQFQQQQQQFQQQSQQSMKSSQQNNNSQQRQPLPEIKPAVEAPLEQPSYEKNDEYKNAFQHKPKIPRTPPQK</sequence>
<dbReference type="GO" id="GO:0036064">
    <property type="term" value="C:ciliary basal body"/>
    <property type="evidence" value="ECO:0007669"/>
    <property type="project" value="InterPro"/>
</dbReference>
<accession>A0A8S1L350</accession>
<feature type="coiled-coil region" evidence="2">
    <location>
        <begin position="249"/>
        <end position="276"/>
    </location>
</feature>
<dbReference type="InterPro" id="IPR000225">
    <property type="entry name" value="Armadillo"/>
</dbReference>
<dbReference type="OrthoDB" id="538223at2759"/>
<dbReference type="Proteomes" id="UP000692954">
    <property type="component" value="Unassembled WGS sequence"/>
</dbReference>
<proteinExistence type="predicted"/>
<dbReference type="PANTHER" id="PTHR14881:SF4">
    <property type="entry name" value="LISH DOMAIN-CONTAINING PROTEIN ARMC9"/>
    <property type="match status" value="1"/>
</dbReference>
<dbReference type="GO" id="GO:0005814">
    <property type="term" value="C:centriole"/>
    <property type="evidence" value="ECO:0007669"/>
    <property type="project" value="TreeGrafter"/>
</dbReference>
<feature type="repeat" description="ARM" evidence="1">
    <location>
        <begin position="486"/>
        <end position="530"/>
    </location>
</feature>
<dbReference type="Pfam" id="PF23138">
    <property type="entry name" value="CTLH_Armc9"/>
    <property type="match status" value="1"/>
</dbReference>
<gene>
    <name evidence="6" type="ORF">PSON_ATCC_30995.1.T0110018</name>
</gene>
<evidence type="ECO:0000256" key="3">
    <source>
        <dbReference type="SAM" id="MobiDB-lite"/>
    </source>
</evidence>
<evidence type="ECO:0000256" key="1">
    <source>
        <dbReference type="PROSITE-ProRule" id="PRU00259"/>
    </source>
</evidence>
<name>A0A8S1L350_9CILI</name>
<evidence type="ECO:0000259" key="5">
    <source>
        <dbReference type="Pfam" id="PF23138"/>
    </source>
</evidence>
<dbReference type="InterPro" id="IPR040369">
    <property type="entry name" value="ARMC9"/>
</dbReference>
<feature type="domain" description="LisH" evidence="4">
    <location>
        <begin position="525"/>
        <end position="645"/>
    </location>
</feature>
<dbReference type="AlphaFoldDB" id="A0A8S1L350"/>
<dbReference type="GO" id="GO:0060271">
    <property type="term" value="P:cilium assembly"/>
    <property type="evidence" value="ECO:0007669"/>
    <property type="project" value="InterPro"/>
</dbReference>
<dbReference type="EMBL" id="CAJJDN010000011">
    <property type="protein sequence ID" value="CAD8057104.1"/>
    <property type="molecule type" value="Genomic_DNA"/>
</dbReference>
<reference evidence="6" key="1">
    <citation type="submission" date="2021-01" db="EMBL/GenBank/DDBJ databases">
        <authorList>
            <consortium name="Genoscope - CEA"/>
            <person name="William W."/>
        </authorList>
    </citation>
    <scope>NUCLEOTIDE SEQUENCE</scope>
</reference>
<feature type="compositionally biased region" description="Low complexity" evidence="3">
    <location>
        <begin position="780"/>
        <end position="813"/>
    </location>
</feature>
<dbReference type="Pfam" id="PF21050">
    <property type="entry name" value="ARMC9_ARM"/>
    <property type="match status" value="1"/>
</dbReference>
<dbReference type="InterPro" id="IPR048959">
    <property type="entry name" value="ARMC9_ARM_dom"/>
</dbReference>
<dbReference type="PROSITE" id="PS50896">
    <property type="entry name" value="LISH"/>
    <property type="match status" value="1"/>
</dbReference>
<evidence type="ECO:0000313" key="7">
    <source>
        <dbReference type="Proteomes" id="UP000692954"/>
    </source>
</evidence>
<evidence type="ECO:0008006" key="8">
    <source>
        <dbReference type="Google" id="ProtNLM"/>
    </source>
</evidence>
<evidence type="ECO:0000313" key="6">
    <source>
        <dbReference type="EMBL" id="CAD8057104.1"/>
    </source>
</evidence>
<feature type="region of interest" description="Disordered" evidence="3">
    <location>
        <begin position="722"/>
        <end position="854"/>
    </location>
</feature>
<evidence type="ECO:0000259" key="4">
    <source>
        <dbReference type="Pfam" id="PF21050"/>
    </source>
</evidence>
<dbReference type="GO" id="GO:0097542">
    <property type="term" value="C:ciliary tip"/>
    <property type="evidence" value="ECO:0007669"/>
    <property type="project" value="TreeGrafter"/>
</dbReference>
<organism evidence="6 7">
    <name type="scientific">Paramecium sonneborni</name>
    <dbReference type="NCBI Taxonomy" id="65129"/>
    <lineage>
        <taxon>Eukaryota</taxon>
        <taxon>Sar</taxon>
        <taxon>Alveolata</taxon>
        <taxon>Ciliophora</taxon>
        <taxon>Intramacronucleata</taxon>
        <taxon>Oligohymenophorea</taxon>
        <taxon>Peniculida</taxon>
        <taxon>Parameciidae</taxon>
        <taxon>Paramecium</taxon>
    </lineage>
</organism>
<feature type="region of interest" description="Disordered" evidence="3">
    <location>
        <begin position="1"/>
        <end position="28"/>
    </location>
</feature>
<protein>
    <recommendedName>
        <fullName evidence="8">LisH domain-containing protein ARMC9</fullName>
    </recommendedName>
</protein>
<dbReference type="PANTHER" id="PTHR14881">
    <property type="entry name" value="LISH DOMAIN-CONTAINING PROTEIN ARMC9"/>
    <property type="match status" value="1"/>
</dbReference>
<comment type="caution">
    <text evidence="6">The sequence shown here is derived from an EMBL/GenBank/DDBJ whole genome shotgun (WGS) entry which is preliminary data.</text>
</comment>
<feature type="domain" description="ARMC9 CTLH-like" evidence="5">
    <location>
        <begin position="82"/>
        <end position="209"/>
    </location>
</feature>
<keyword evidence="7" id="KW-1185">Reference proteome</keyword>
<dbReference type="InterPro" id="IPR006594">
    <property type="entry name" value="LisH"/>
</dbReference>